<proteinExistence type="predicted"/>
<accession>A0ABW0SBA8</accession>
<dbReference type="InterPro" id="IPR001173">
    <property type="entry name" value="Glyco_trans_2-like"/>
</dbReference>
<keyword evidence="3" id="KW-1185">Reference proteome</keyword>
<protein>
    <submittedName>
        <fullName evidence="2">Glycosyltransferase family 2 protein</fullName>
        <ecNumber evidence="2">2.4.-.-</ecNumber>
    </submittedName>
</protein>
<gene>
    <name evidence="2" type="ORF">ACFPOC_07170</name>
</gene>
<evidence type="ECO:0000259" key="1">
    <source>
        <dbReference type="Pfam" id="PF00535"/>
    </source>
</evidence>
<dbReference type="GO" id="GO:0016757">
    <property type="term" value="F:glycosyltransferase activity"/>
    <property type="evidence" value="ECO:0007669"/>
    <property type="project" value="UniProtKB-KW"/>
</dbReference>
<dbReference type="EMBL" id="JBHSNA010000004">
    <property type="protein sequence ID" value="MFC5566201.1"/>
    <property type="molecule type" value="Genomic_DNA"/>
</dbReference>
<dbReference type="Gene3D" id="3.90.550.10">
    <property type="entry name" value="Spore Coat Polysaccharide Biosynthesis Protein SpsA, Chain A"/>
    <property type="match status" value="1"/>
</dbReference>
<dbReference type="Proteomes" id="UP001596056">
    <property type="component" value="Unassembled WGS sequence"/>
</dbReference>
<organism evidence="2 3">
    <name type="scientific">Rubellimicrobium aerolatum</name>
    <dbReference type="NCBI Taxonomy" id="490979"/>
    <lineage>
        <taxon>Bacteria</taxon>
        <taxon>Pseudomonadati</taxon>
        <taxon>Pseudomonadota</taxon>
        <taxon>Alphaproteobacteria</taxon>
        <taxon>Rhodobacterales</taxon>
        <taxon>Roseobacteraceae</taxon>
        <taxon>Rubellimicrobium</taxon>
    </lineage>
</organism>
<dbReference type="InterPro" id="IPR050834">
    <property type="entry name" value="Glycosyltransf_2"/>
</dbReference>
<reference evidence="3" key="1">
    <citation type="journal article" date="2019" name="Int. J. Syst. Evol. Microbiol.">
        <title>The Global Catalogue of Microorganisms (GCM) 10K type strain sequencing project: providing services to taxonomists for standard genome sequencing and annotation.</title>
        <authorList>
            <consortium name="The Broad Institute Genomics Platform"/>
            <consortium name="The Broad Institute Genome Sequencing Center for Infectious Disease"/>
            <person name="Wu L."/>
            <person name="Ma J."/>
        </authorList>
    </citation>
    <scope>NUCLEOTIDE SEQUENCE [LARGE SCALE GENOMIC DNA]</scope>
    <source>
        <strain evidence="3">KACC 11588</strain>
    </source>
</reference>
<name>A0ABW0SBA8_9RHOB</name>
<dbReference type="PANTHER" id="PTHR43685">
    <property type="entry name" value="GLYCOSYLTRANSFERASE"/>
    <property type="match status" value="1"/>
</dbReference>
<evidence type="ECO:0000313" key="2">
    <source>
        <dbReference type="EMBL" id="MFC5566201.1"/>
    </source>
</evidence>
<feature type="domain" description="Glycosyltransferase 2-like" evidence="1">
    <location>
        <begin position="4"/>
        <end position="128"/>
    </location>
</feature>
<sequence length="323" mass="35986">MKSSIVVPTYNNQDTLEETLRSVLRQDRDDWEVIVVNDGGQPPAEFLTLSDPRLRLVEAGANAGVSHARNLGLSLATGDLVLFLDSDDILGPHVLSYAVGVLADPSIDMLGVEFASVPDSALREGRAPDLTATPGPPREVTATDYYDFISCASRSLFLPSSTFFRRAALLREFGPNPWENYKVAEDTLLFMRAFTRFKVMLSAAPPQVIYRVRAGSLSRDLMRLECIRIEVMDDLSARPATTPAERAMVRCARAMRQGSARRYARHLLREHRKAEARRVLRGDLTRSFNGRSLAALAMLELGLKNAYIRAQGLLGRRRARRRG</sequence>
<dbReference type="RefSeq" id="WP_209839143.1">
    <property type="nucleotide sequence ID" value="NZ_JAGGJP010000004.1"/>
</dbReference>
<comment type="caution">
    <text evidence="2">The sequence shown here is derived from an EMBL/GenBank/DDBJ whole genome shotgun (WGS) entry which is preliminary data.</text>
</comment>
<dbReference type="PANTHER" id="PTHR43685:SF2">
    <property type="entry name" value="GLYCOSYLTRANSFERASE 2-LIKE DOMAIN-CONTAINING PROTEIN"/>
    <property type="match status" value="1"/>
</dbReference>
<dbReference type="SUPFAM" id="SSF53448">
    <property type="entry name" value="Nucleotide-diphospho-sugar transferases"/>
    <property type="match status" value="1"/>
</dbReference>
<evidence type="ECO:0000313" key="3">
    <source>
        <dbReference type="Proteomes" id="UP001596056"/>
    </source>
</evidence>
<keyword evidence="2" id="KW-0808">Transferase</keyword>
<dbReference type="InterPro" id="IPR029044">
    <property type="entry name" value="Nucleotide-diphossugar_trans"/>
</dbReference>
<dbReference type="EC" id="2.4.-.-" evidence="2"/>
<keyword evidence="2" id="KW-0328">Glycosyltransferase</keyword>
<dbReference type="Pfam" id="PF00535">
    <property type="entry name" value="Glycos_transf_2"/>
    <property type="match status" value="1"/>
</dbReference>